<evidence type="ECO:0008006" key="4">
    <source>
        <dbReference type="Google" id="ProtNLM"/>
    </source>
</evidence>
<dbReference type="SUPFAM" id="SSF55469">
    <property type="entry name" value="FMN-dependent nitroreductase-like"/>
    <property type="match status" value="1"/>
</dbReference>
<keyword evidence="3" id="KW-1185">Reference proteome</keyword>
<proteinExistence type="predicted"/>
<accession>A0ABP6SZG5</accession>
<feature type="region of interest" description="Disordered" evidence="1">
    <location>
        <begin position="104"/>
        <end position="126"/>
    </location>
</feature>
<sequence length="126" mass="13240">METAVSGTPRKIPLRSFFPEGGEGLLPGPGHDGGARYLVLWTRDDEPTDWLAAGEAMSSALLETTAAGLAVSPMTDVVEVPASRALLHRLLDNLGEAQAALRIGVPATDDSAPDTPRRPAGEVIER</sequence>
<dbReference type="InterPro" id="IPR000415">
    <property type="entry name" value="Nitroreductase-like"/>
</dbReference>
<dbReference type="EMBL" id="BAAAYN010000024">
    <property type="protein sequence ID" value="GAA3389329.1"/>
    <property type="molecule type" value="Genomic_DNA"/>
</dbReference>
<dbReference type="Proteomes" id="UP001501676">
    <property type="component" value="Unassembled WGS sequence"/>
</dbReference>
<organism evidence="2 3">
    <name type="scientific">Cryptosporangium minutisporangium</name>
    <dbReference type="NCBI Taxonomy" id="113569"/>
    <lineage>
        <taxon>Bacteria</taxon>
        <taxon>Bacillati</taxon>
        <taxon>Actinomycetota</taxon>
        <taxon>Actinomycetes</taxon>
        <taxon>Cryptosporangiales</taxon>
        <taxon>Cryptosporangiaceae</taxon>
        <taxon>Cryptosporangium</taxon>
    </lineage>
</organism>
<reference evidence="3" key="1">
    <citation type="journal article" date="2019" name="Int. J. Syst. Evol. Microbiol.">
        <title>The Global Catalogue of Microorganisms (GCM) 10K type strain sequencing project: providing services to taxonomists for standard genome sequencing and annotation.</title>
        <authorList>
            <consortium name="The Broad Institute Genomics Platform"/>
            <consortium name="The Broad Institute Genome Sequencing Center for Infectious Disease"/>
            <person name="Wu L."/>
            <person name="Ma J."/>
        </authorList>
    </citation>
    <scope>NUCLEOTIDE SEQUENCE [LARGE SCALE GENOMIC DNA]</scope>
    <source>
        <strain evidence="3">JCM 9458</strain>
    </source>
</reference>
<protein>
    <recommendedName>
        <fullName evidence="4">SseB protein N-terminal domain-containing protein</fullName>
    </recommendedName>
</protein>
<evidence type="ECO:0000256" key="1">
    <source>
        <dbReference type="SAM" id="MobiDB-lite"/>
    </source>
</evidence>
<comment type="caution">
    <text evidence="2">The sequence shown here is derived from an EMBL/GenBank/DDBJ whole genome shotgun (WGS) entry which is preliminary data.</text>
</comment>
<evidence type="ECO:0000313" key="3">
    <source>
        <dbReference type="Proteomes" id="UP001501676"/>
    </source>
</evidence>
<feature type="compositionally biased region" description="Basic and acidic residues" evidence="1">
    <location>
        <begin position="115"/>
        <end position="126"/>
    </location>
</feature>
<name>A0ABP6SZG5_9ACTN</name>
<dbReference type="Gene3D" id="3.40.109.10">
    <property type="entry name" value="NADH Oxidase"/>
    <property type="match status" value="1"/>
</dbReference>
<gene>
    <name evidence="2" type="ORF">GCM10020369_39040</name>
</gene>
<evidence type="ECO:0000313" key="2">
    <source>
        <dbReference type="EMBL" id="GAA3389329.1"/>
    </source>
</evidence>